<dbReference type="SUPFAM" id="SSF54373">
    <property type="entry name" value="FAD-linked reductases, C-terminal domain"/>
    <property type="match status" value="1"/>
</dbReference>
<proteinExistence type="inferred from homology"/>
<name>A0ABR1IKC2_9AGAR</name>
<comment type="caution">
    <text evidence="7">The sequence shown here is derived from an EMBL/GenBank/DDBJ whole genome shotgun (WGS) entry which is preliminary data.</text>
</comment>
<dbReference type="InterPro" id="IPR012132">
    <property type="entry name" value="GMC_OxRdtase"/>
</dbReference>
<evidence type="ECO:0000256" key="2">
    <source>
        <dbReference type="ARBA" id="ARBA00010790"/>
    </source>
</evidence>
<dbReference type="PROSITE" id="PS00624">
    <property type="entry name" value="GMC_OXRED_2"/>
    <property type="match status" value="1"/>
</dbReference>
<dbReference type="EMBL" id="JBANRG010000112">
    <property type="protein sequence ID" value="KAK7435069.1"/>
    <property type="molecule type" value="Genomic_DNA"/>
</dbReference>
<dbReference type="PIRSF" id="PIRSF000137">
    <property type="entry name" value="Alcohol_oxidase"/>
    <property type="match status" value="1"/>
</dbReference>
<evidence type="ECO:0000259" key="6">
    <source>
        <dbReference type="PROSITE" id="PS00624"/>
    </source>
</evidence>
<keyword evidence="8" id="KW-1185">Reference proteome</keyword>
<evidence type="ECO:0000313" key="7">
    <source>
        <dbReference type="EMBL" id="KAK7435069.1"/>
    </source>
</evidence>
<evidence type="ECO:0000256" key="3">
    <source>
        <dbReference type="ARBA" id="ARBA00022630"/>
    </source>
</evidence>
<dbReference type="SUPFAM" id="SSF51905">
    <property type="entry name" value="FAD/NAD(P)-binding domain"/>
    <property type="match status" value="1"/>
</dbReference>
<dbReference type="Pfam" id="PF00732">
    <property type="entry name" value="GMC_oxred_N"/>
    <property type="match status" value="1"/>
</dbReference>
<dbReference type="Gene3D" id="3.30.560.10">
    <property type="entry name" value="Glucose Oxidase, domain 3"/>
    <property type="match status" value="1"/>
</dbReference>
<comment type="cofactor">
    <cofactor evidence="1">
        <name>FAD</name>
        <dbReference type="ChEBI" id="CHEBI:57692"/>
    </cofactor>
</comment>
<dbReference type="InterPro" id="IPR007867">
    <property type="entry name" value="GMC_OxRtase_C"/>
</dbReference>
<evidence type="ECO:0000313" key="8">
    <source>
        <dbReference type="Proteomes" id="UP001498398"/>
    </source>
</evidence>
<keyword evidence="4" id="KW-0274">FAD</keyword>
<dbReference type="InterPro" id="IPR036188">
    <property type="entry name" value="FAD/NAD-bd_sf"/>
</dbReference>
<keyword evidence="5" id="KW-0732">Signal</keyword>
<dbReference type="Proteomes" id="UP001498398">
    <property type="component" value="Unassembled WGS sequence"/>
</dbReference>
<feature type="chain" id="PRO_5046223226" description="Glucose-methanol-choline oxidoreductase N-terminal domain-containing protein" evidence="5">
    <location>
        <begin position="24"/>
        <end position="620"/>
    </location>
</feature>
<protein>
    <recommendedName>
        <fullName evidence="6">Glucose-methanol-choline oxidoreductase N-terminal domain-containing protein</fullName>
    </recommendedName>
</protein>
<sequence length="620" mass="66777">MLPLKPLVSLALVAASLLPVGRAALFTNPSDLPRTKYDFIVIGAGTAGNVVANRLSEDSSKKVLVVEAGLDDAGLQVVEVPFFGPNTVGTSVDWNFTTVPQADVNGRSLSVPRGFVLGGSSSLNYMVWTQGSKDLYDSYAQVTSDSSWSWNNIVPFFKKVSTFVPPTDNPTVPPPSPADPTFSNGNGPVKVTFPNFPTDIDFRVINASKEVQPKDGRFRFTKDMNGGDTIGFGLNQENTGGGQRSSSSAAYLRPILSRPNLDVLIQTRAMRLVETSTNTFTSVEVAQSADGPVTTLSASKEIILSAGAIGTPHILLLSGIGPKQELEAVGVESTVDLPNVGKNLADHPFLFTYYRVNSNTTFDDVIRNSTLFQQTLDVWTNERKGLFSTSPTSTLGYMRIPQGEGAEDPTAGPTSAHTEIIFLDGFTPLPDNDFPFPEEGHYITVCVALVSPKSKGSLTLASAEHGTFTHPNIDYALLSNDWDMQALLQALRDADTLMSASPWTTPSSAPFVIEPFGIWADAKTGTDADREVYIRNTLTTVFHPVGSARMSADPSDSVLDSRLRVRGVKGVRAIDASIFPQIPQAHPQAAIYTIAERGAQMIKEDNGMVSSSNPSKHHRY</sequence>
<comment type="similarity">
    <text evidence="2">Belongs to the GMC oxidoreductase family.</text>
</comment>
<gene>
    <name evidence="7" type="ORF">VKT23_019878</name>
</gene>
<dbReference type="PANTHER" id="PTHR11552:SF147">
    <property type="entry name" value="CHOLINE DEHYDROGENASE, MITOCHONDRIAL"/>
    <property type="match status" value="1"/>
</dbReference>
<evidence type="ECO:0000256" key="1">
    <source>
        <dbReference type="ARBA" id="ARBA00001974"/>
    </source>
</evidence>
<reference evidence="7 8" key="1">
    <citation type="submission" date="2024-01" db="EMBL/GenBank/DDBJ databases">
        <title>A draft genome for the cacao thread blight pathogen Marasmiellus scandens.</title>
        <authorList>
            <person name="Baruah I.K."/>
            <person name="Leung J."/>
            <person name="Bukari Y."/>
            <person name="Amoako-Attah I."/>
            <person name="Meinhardt L.W."/>
            <person name="Bailey B.A."/>
            <person name="Cohen S.P."/>
        </authorList>
    </citation>
    <scope>NUCLEOTIDE SEQUENCE [LARGE SCALE GENOMIC DNA]</scope>
    <source>
        <strain evidence="7 8">GH-19</strain>
    </source>
</reference>
<accession>A0ABR1IKC2</accession>
<dbReference type="Pfam" id="PF05199">
    <property type="entry name" value="GMC_oxred_C"/>
    <property type="match status" value="1"/>
</dbReference>
<dbReference type="InterPro" id="IPR000172">
    <property type="entry name" value="GMC_OxRdtase_N"/>
</dbReference>
<dbReference type="Gene3D" id="3.50.50.60">
    <property type="entry name" value="FAD/NAD(P)-binding domain"/>
    <property type="match status" value="1"/>
</dbReference>
<keyword evidence="3" id="KW-0285">Flavoprotein</keyword>
<feature type="signal peptide" evidence="5">
    <location>
        <begin position="1"/>
        <end position="23"/>
    </location>
</feature>
<organism evidence="7 8">
    <name type="scientific">Marasmiellus scandens</name>
    <dbReference type="NCBI Taxonomy" id="2682957"/>
    <lineage>
        <taxon>Eukaryota</taxon>
        <taxon>Fungi</taxon>
        <taxon>Dikarya</taxon>
        <taxon>Basidiomycota</taxon>
        <taxon>Agaricomycotina</taxon>
        <taxon>Agaricomycetes</taxon>
        <taxon>Agaricomycetidae</taxon>
        <taxon>Agaricales</taxon>
        <taxon>Marasmiineae</taxon>
        <taxon>Omphalotaceae</taxon>
        <taxon>Marasmiellus</taxon>
    </lineage>
</organism>
<evidence type="ECO:0000256" key="5">
    <source>
        <dbReference type="SAM" id="SignalP"/>
    </source>
</evidence>
<feature type="domain" description="Glucose-methanol-choline oxidoreductase N-terminal" evidence="6">
    <location>
        <begin position="307"/>
        <end position="321"/>
    </location>
</feature>
<dbReference type="PANTHER" id="PTHR11552">
    <property type="entry name" value="GLUCOSE-METHANOL-CHOLINE GMC OXIDOREDUCTASE"/>
    <property type="match status" value="1"/>
</dbReference>
<evidence type="ECO:0000256" key="4">
    <source>
        <dbReference type="ARBA" id="ARBA00022827"/>
    </source>
</evidence>